<name>A0A6I5ZN08_9FIRM</name>
<keyword evidence="7 9" id="KW-0173">Coenzyme A biosynthesis</keyword>
<dbReference type="NCBIfam" id="TIGR00125">
    <property type="entry name" value="cyt_tran_rel"/>
    <property type="match status" value="1"/>
</dbReference>
<evidence type="ECO:0000256" key="8">
    <source>
        <dbReference type="ARBA" id="ARBA00029346"/>
    </source>
</evidence>
<feature type="binding site" evidence="9">
    <location>
        <position position="98"/>
    </location>
    <ligand>
        <name>ATP</name>
        <dbReference type="ChEBI" id="CHEBI:30616"/>
    </ligand>
</feature>
<evidence type="ECO:0000313" key="12">
    <source>
        <dbReference type="Proteomes" id="UP000425916"/>
    </source>
</evidence>
<dbReference type="PANTHER" id="PTHR21342">
    <property type="entry name" value="PHOSPHOPANTETHEINE ADENYLYLTRANSFERASE"/>
    <property type="match status" value="1"/>
</dbReference>
<dbReference type="GO" id="GO:0015937">
    <property type="term" value="P:coenzyme A biosynthetic process"/>
    <property type="evidence" value="ECO:0007669"/>
    <property type="project" value="UniProtKB-UniRule"/>
</dbReference>
<comment type="subunit">
    <text evidence="9">Homohexamer.</text>
</comment>
<feature type="binding site" evidence="9">
    <location>
        <begin position="9"/>
        <end position="10"/>
    </location>
    <ligand>
        <name>ATP</name>
        <dbReference type="ChEBI" id="CHEBI:30616"/>
    </ligand>
</feature>
<feature type="site" description="Transition state stabilizer" evidence="9">
    <location>
        <position position="17"/>
    </location>
</feature>
<feature type="binding site" evidence="9">
    <location>
        <begin position="123"/>
        <end position="129"/>
    </location>
    <ligand>
        <name>ATP</name>
        <dbReference type="ChEBI" id="CHEBI:30616"/>
    </ligand>
</feature>
<dbReference type="PRINTS" id="PR01020">
    <property type="entry name" value="LPSBIOSNTHSS"/>
</dbReference>
<evidence type="ECO:0000256" key="3">
    <source>
        <dbReference type="ARBA" id="ARBA00022695"/>
    </source>
</evidence>
<comment type="cofactor">
    <cofactor evidence="9">
        <name>Mg(2+)</name>
        <dbReference type="ChEBI" id="CHEBI:18420"/>
    </cofactor>
</comment>
<evidence type="ECO:0000313" key="11">
    <source>
        <dbReference type="EMBL" id="QGP90967.1"/>
    </source>
</evidence>
<dbReference type="GO" id="GO:0004595">
    <property type="term" value="F:pantetheine-phosphate adenylyltransferase activity"/>
    <property type="evidence" value="ECO:0007669"/>
    <property type="project" value="UniProtKB-UniRule"/>
</dbReference>
<keyword evidence="12" id="KW-1185">Reference proteome</keyword>
<feature type="domain" description="Cytidyltransferase-like" evidence="10">
    <location>
        <begin position="5"/>
        <end position="133"/>
    </location>
</feature>
<evidence type="ECO:0000256" key="2">
    <source>
        <dbReference type="ARBA" id="ARBA00022679"/>
    </source>
</evidence>
<feature type="binding site" evidence="9">
    <location>
        <position position="73"/>
    </location>
    <ligand>
        <name>substrate</name>
    </ligand>
</feature>
<dbReference type="OrthoDB" id="9806661at2"/>
<organism evidence="11 12">
    <name type="scientific">Neomoorella glycerini</name>
    <dbReference type="NCBI Taxonomy" id="55779"/>
    <lineage>
        <taxon>Bacteria</taxon>
        <taxon>Bacillati</taxon>
        <taxon>Bacillota</taxon>
        <taxon>Clostridia</taxon>
        <taxon>Neomoorellales</taxon>
        <taxon>Neomoorellaceae</taxon>
        <taxon>Neomoorella</taxon>
    </lineage>
</organism>
<dbReference type="SUPFAM" id="SSF52374">
    <property type="entry name" value="Nucleotidylyl transferase"/>
    <property type="match status" value="1"/>
</dbReference>
<evidence type="ECO:0000256" key="6">
    <source>
        <dbReference type="ARBA" id="ARBA00022842"/>
    </source>
</evidence>
<dbReference type="UniPathway" id="UPA00241">
    <property type="reaction ID" value="UER00355"/>
</dbReference>
<evidence type="ECO:0000256" key="9">
    <source>
        <dbReference type="HAMAP-Rule" id="MF_00151"/>
    </source>
</evidence>
<accession>A0A6I5ZN08</accession>
<dbReference type="Pfam" id="PF01467">
    <property type="entry name" value="CTP_transf_like"/>
    <property type="match status" value="1"/>
</dbReference>
<dbReference type="InterPro" id="IPR001980">
    <property type="entry name" value="PPAT"/>
</dbReference>
<comment type="function">
    <text evidence="9">Reversibly transfers an adenylyl group from ATP to 4'-phosphopantetheine, yielding dephospho-CoA (dPCoA) and pyrophosphate.</text>
</comment>
<dbReference type="HAMAP" id="MF_00151">
    <property type="entry name" value="PPAT_bact"/>
    <property type="match status" value="1"/>
</dbReference>
<dbReference type="CDD" id="cd02163">
    <property type="entry name" value="PPAT"/>
    <property type="match status" value="1"/>
</dbReference>
<keyword evidence="1 9" id="KW-0963">Cytoplasm</keyword>
<feature type="binding site" evidence="9">
    <location>
        <position position="17"/>
    </location>
    <ligand>
        <name>ATP</name>
        <dbReference type="ChEBI" id="CHEBI:30616"/>
    </ligand>
</feature>
<reference evidence="11 12" key="1">
    <citation type="submission" date="2019-11" db="EMBL/GenBank/DDBJ databases">
        <title>Genome sequence of Moorella glycerini DSM11254.</title>
        <authorList>
            <person name="Poehlein A."/>
            <person name="Boeer T."/>
            <person name="Daniel R."/>
        </authorList>
    </citation>
    <scope>NUCLEOTIDE SEQUENCE [LARGE SCALE GENOMIC DNA]</scope>
    <source>
        <strain evidence="11 12">DSM 11254</strain>
    </source>
</reference>
<proteinExistence type="inferred from homology"/>
<sequence length="163" mass="18237">MRVAVYPGTFDPITNGHLDIIRRAIGIFDRVIVGVAADNYKETLFSLEERVKLVKAVTRDWPMVTVKAFSGLLVDFAHREGAVAIVRGLRAVSDFEYEFQMSIMNKKLAGDLETVFLMTATEYSFISSSIIRQAASLGGCIRGLVPEEVERALLQRYGFLEKD</sequence>
<evidence type="ECO:0000256" key="7">
    <source>
        <dbReference type="ARBA" id="ARBA00022993"/>
    </source>
</evidence>
<evidence type="ECO:0000256" key="4">
    <source>
        <dbReference type="ARBA" id="ARBA00022741"/>
    </source>
</evidence>
<comment type="similarity">
    <text evidence="9">Belongs to the bacterial CoaD family.</text>
</comment>
<keyword evidence="6 9" id="KW-0460">Magnesium</keyword>
<keyword evidence="4 9" id="KW-0547">Nucleotide-binding</keyword>
<dbReference type="Gene3D" id="3.40.50.620">
    <property type="entry name" value="HUPs"/>
    <property type="match status" value="1"/>
</dbReference>
<dbReference type="InterPro" id="IPR014729">
    <property type="entry name" value="Rossmann-like_a/b/a_fold"/>
</dbReference>
<feature type="binding site" evidence="9">
    <location>
        <begin position="88"/>
        <end position="90"/>
    </location>
    <ligand>
        <name>ATP</name>
        <dbReference type="ChEBI" id="CHEBI:30616"/>
    </ligand>
</feature>
<evidence type="ECO:0000256" key="1">
    <source>
        <dbReference type="ARBA" id="ARBA00022490"/>
    </source>
</evidence>
<keyword evidence="2 9" id="KW-0808">Transferase</keyword>
<dbReference type="GO" id="GO:0005737">
    <property type="term" value="C:cytoplasm"/>
    <property type="evidence" value="ECO:0007669"/>
    <property type="project" value="UniProtKB-SubCell"/>
</dbReference>
<feature type="binding site" evidence="9">
    <location>
        <position position="9"/>
    </location>
    <ligand>
        <name>substrate</name>
    </ligand>
</feature>
<gene>
    <name evidence="9 11" type="primary">coaD</name>
    <name evidence="11" type="ORF">MGLY_02890</name>
</gene>
<feature type="binding site" evidence="9">
    <location>
        <position position="41"/>
    </location>
    <ligand>
        <name>substrate</name>
    </ligand>
</feature>
<feature type="binding site" evidence="9">
    <location>
        <position position="87"/>
    </location>
    <ligand>
        <name>substrate</name>
    </ligand>
</feature>
<evidence type="ECO:0000259" key="10">
    <source>
        <dbReference type="Pfam" id="PF01467"/>
    </source>
</evidence>
<comment type="catalytic activity">
    <reaction evidence="8 9">
        <text>(R)-4'-phosphopantetheine + ATP + H(+) = 3'-dephospho-CoA + diphosphate</text>
        <dbReference type="Rhea" id="RHEA:19801"/>
        <dbReference type="ChEBI" id="CHEBI:15378"/>
        <dbReference type="ChEBI" id="CHEBI:30616"/>
        <dbReference type="ChEBI" id="CHEBI:33019"/>
        <dbReference type="ChEBI" id="CHEBI:57328"/>
        <dbReference type="ChEBI" id="CHEBI:61723"/>
        <dbReference type="EC" id="2.7.7.3"/>
    </reaction>
</comment>
<dbReference type="AlphaFoldDB" id="A0A6I5ZN08"/>
<dbReference type="Proteomes" id="UP000425916">
    <property type="component" value="Chromosome"/>
</dbReference>
<dbReference type="RefSeq" id="WP_156271406.1">
    <property type="nucleotide sequence ID" value="NZ_CP046244.1"/>
</dbReference>
<protein>
    <recommendedName>
        <fullName evidence="9">Phosphopantetheine adenylyltransferase</fullName>
        <ecNumber evidence="9">2.7.7.3</ecNumber>
    </recommendedName>
    <alternativeName>
        <fullName evidence="9">Dephospho-CoA pyrophosphorylase</fullName>
    </alternativeName>
    <alternativeName>
        <fullName evidence="9">Pantetheine-phosphate adenylyltransferase</fullName>
        <shortName evidence="9">PPAT</shortName>
    </alternativeName>
</protein>
<dbReference type="GO" id="GO:0005524">
    <property type="term" value="F:ATP binding"/>
    <property type="evidence" value="ECO:0007669"/>
    <property type="project" value="UniProtKB-KW"/>
</dbReference>
<keyword evidence="5 9" id="KW-0067">ATP-binding</keyword>
<dbReference type="NCBIfam" id="TIGR01510">
    <property type="entry name" value="coaD_prev_kdtB"/>
    <property type="match status" value="1"/>
</dbReference>
<comment type="pathway">
    <text evidence="9">Cofactor biosynthesis; coenzyme A biosynthesis; CoA from (R)-pantothenate: step 4/5.</text>
</comment>
<dbReference type="PANTHER" id="PTHR21342:SF1">
    <property type="entry name" value="PHOSPHOPANTETHEINE ADENYLYLTRANSFERASE"/>
    <property type="match status" value="1"/>
</dbReference>
<dbReference type="InterPro" id="IPR004821">
    <property type="entry name" value="Cyt_trans-like"/>
</dbReference>
<dbReference type="EMBL" id="CP046244">
    <property type="protein sequence ID" value="QGP90967.1"/>
    <property type="molecule type" value="Genomic_DNA"/>
</dbReference>
<keyword evidence="3 9" id="KW-0548">Nucleotidyltransferase</keyword>
<comment type="subcellular location">
    <subcellularLocation>
        <location evidence="9">Cytoplasm</location>
    </subcellularLocation>
</comment>
<evidence type="ECO:0000256" key="5">
    <source>
        <dbReference type="ARBA" id="ARBA00022840"/>
    </source>
</evidence>
<dbReference type="EC" id="2.7.7.3" evidence="9"/>